<comment type="caution">
    <text evidence="2">The sequence shown here is derived from an EMBL/GenBank/DDBJ whole genome shotgun (WGS) entry which is preliminary data.</text>
</comment>
<reference evidence="2" key="1">
    <citation type="submission" date="2022-07" db="EMBL/GenBank/DDBJ databases">
        <title>Genome analysis of Parmales, a sister group of diatoms, reveals the evolutionary specialization of diatoms from phago-mixotrophs to photoautotrophs.</title>
        <authorList>
            <person name="Ban H."/>
            <person name="Sato S."/>
            <person name="Yoshikawa S."/>
            <person name="Kazumasa Y."/>
            <person name="Nakamura Y."/>
            <person name="Ichinomiya M."/>
            <person name="Saitoh K."/>
            <person name="Sato N."/>
            <person name="Blanc-Mathieu R."/>
            <person name="Endo H."/>
            <person name="Kuwata A."/>
            <person name="Ogata H."/>
        </authorList>
    </citation>
    <scope>NUCLEOTIDE SEQUENCE</scope>
</reference>
<keyword evidence="3" id="KW-1185">Reference proteome</keyword>
<sequence>MKFGTSTLLLSGIASIAYGSNTDSLCVAPGTCQPPSDLSYEVSGRIDAVPRKQWGDSGGFCGALSIQVIGMSYGVYHSQDVIRKQAPRSDPLGHGDDDLGYEILHSNINGAMENLGFEYESWDWENQPKPQGKNYLKWMKRKLAAHNGIVQFVLCKGDQHNSYGDRRNPVPYDHIEPFFKLYSLDGDGDVRDDDIVCHGSDYSPDGENNFGYFRQFDSLLDDLDMEGNCADAGSGYGKNEMYPCIYEDLTYGTAISAIKGDSGDIKVSLTVNTTDEADVREDEPPTPLQGSLKIRGLSAGEHYLLQRYDGLGNFPFNANNPSATFKIVGTDEDVMTWVDPETFISNNSTLYTVVRPQ</sequence>
<keyword evidence="1" id="KW-0732">Signal</keyword>
<protein>
    <recommendedName>
        <fullName evidence="4">Peptidase C1A papain C-terminal domain-containing protein</fullName>
    </recommendedName>
</protein>
<proteinExistence type="predicted"/>
<gene>
    <name evidence="2" type="ORF">TrRE_jg6018</name>
</gene>
<evidence type="ECO:0008006" key="4">
    <source>
        <dbReference type="Google" id="ProtNLM"/>
    </source>
</evidence>
<feature type="signal peptide" evidence="1">
    <location>
        <begin position="1"/>
        <end position="19"/>
    </location>
</feature>
<evidence type="ECO:0000313" key="3">
    <source>
        <dbReference type="Proteomes" id="UP001165082"/>
    </source>
</evidence>
<feature type="chain" id="PRO_5040853330" description="Peptidase C1A papain C-terminal domain-containing protein" evidence="1">
    <location>
        <begin position="20"/>
        <end position="357"/>
    </location>
</feature>
<accession>A0A9W7FA87</accession>
<dbReference type="Proteomes" id="UP001165082">
    <property type="component" value="Unassembled WGS sequence"/>
</dbReference>
<evidence type="ECO:0000313" key="2">
    <source>
        <dbReference type="EMBL" id="GMI08636.1"/>
    </source>
</evidence>
<name>A0A9W7FA87_9STRA</name>
<organism evidence="2 3">
    <name type="scientific">Triparma retinervis</name>
    <dbReference type="NCBI Taxonomy" id="2557542"/>
    <lineage>
        <taxon>Eukaryota</taxon>
        <taxon>Sar</taxon>
        <taxon>Stramenopiles</taxon>
        <taxon>Ochrophyta</taxon>
        <taxon>Bolidophyceae</taxon>
        <taxon>Parmales</taxon>
        <taxon>Triparmaceae</taxon>
        <taxon>Triparma</taxon>
    </lineage>
</organism>
<evidence type="ECO:0000256" key="1">
    <source>
        <dbReference type="SAM" id="SignalP"/>
    </source>
</evidence>
<dbReference type="OrthoDB" id="188379at2759"/>
<dbReference type="AlphaFoldDB" id="A0A9W7FA87"/>
<dbReference type="EMBL" id="BRXZ01000273">
    <property type="protein sequence ID" value="GMI08636.1"/>
    <property type="molecule type" value="Genomic_DNA"/>
</dbReference>